<keyword evidence="3" id="KW-1185">Reference proteome</keyword>
<dbReference type="Proteomes" id="UP000289821">
    <property type="component" value="Unassembled WGS sequence"/>
</dbReference>
<sequence length="208" mass="24399">MVRFLVVFFFLCIALKAGAQDDLQGRFYQIGYNVGYASVDNIIFRDDDYYYEVYLQKIQILYRAKSGVLDYDFIFQPEINRAQHKLFNPWFAGNPKQYSAYRERLMRYKFINEYVFNCGLIIRKSITEKLNMYALASIGPGYFDEDSERMAKGIGFSDNLALGINFQFFKRFVLDSRIGFRHVSNAEIKQPNEGYDALELNLGIAYRL</sequence>
<dbReference type="Gene3D" id="2.40.160.20">
    <property type="match status" value="1"/>
</dbReference>
<evidence type="ECO:0000313" key="3">
    <source>
        <dbReference type="Proteomes" id="UP000289821"/>
    </source>
</evidence>
<comment type="caution">
    <text evidence="2">The sequence shown here is derived from an EMBL/GenBank/DDBJ whole genome shotgun (WGS) entry which is preliminary data.</text>
</comment>
<name>A0A4Q0NV73_9FLAO</name>
<organism evidence="2 3">
    <name type="scientific">Leeuwenhoekiella aestuarii</name>
    <dbReference type="NCBI Taxonomy" id="2249426"/>
    <lineage>
        <taxon>Bacteria</taxon>
        <taxon>Pseudomonadati</taxon>
        <taxon>Bacteroidota</taxon>
        <taxon>Flavobacteriia</taxon>
        <taxon>Flavobacteriales</taxon>
        <taxon>Flavobacteriaceae</taxon>
        <taxon>Leeuwenhoekiella</taxon>
    </lineage>
</organism>
<dbReference type="EMBL" id="QOVI01000003">
    <property type="protein sequence ID" value="RXG15464.1"/>
    <property type="molecule type" value="Genomic_DNA"/>
</dbReference>
<dbReference type="Pfam" id="PF09411">
    <property type="entry name" value="PagL"/>
    <property type="match status" value="1"/>
</dbReference>
<evidence type="ECO:0000313" key="2">
    <source>
        <dbReference type="EMBL" id="RXG15464.1"/>
    </source>
</evidence>
<dbReference type="SUPFAM" id="SSF56925">
    <property type="entry name" value="OMPA-like"/>
    <property type="match status" value="1"/>
</dbReference>
<proteinExistence type="predicted"/>
<gene>
    <name evidence="2" type="ORF">DSM04_103353</name>
</gene>
<evidence type="ECO:0000256" key="1">
    <source>
        <dbReference type="SAM" id="SignalP"/>
    </source>
</evidence>
<dbReference type="InterPro" id="IPR018550">
    <property type="entry name" value="Lipid-A_deacylase-rel"/>
</dbReference>
<feature type="chain" id="PRO_5020277490" evidence="1">
    <location>
        <begin position="20"/>
        <end position="208"/>
    </location>
</feature>
<accession>A0A4Q0NV73</accession>
<protein>
    <submittedName>
        <fullName evidence="2">Lipid A 3-O-deacylase PagL</fullName>
    </submittedName>
</protein>
<feature type="signal peptide" evidence="1">
    <location>
        <begin position="1"/>
        <end position="19"/>
    </location>
</feature>
<dbReference type="InterPro" id="IPR011250">
    <property type="entry name" value="OMP/PagP_B-barrel"/>
</dbReference>
<dbReference type="OrthoDB" id="1200606at2"/>
<reference evidence="2 3" key="1">
    <citation type="submission" date="2018-07" db="EMBL/GenBank/DDBJ databases">
        <title>Leeuwenhoekiella genomics.</title>
        <authorList>
            <person name="Tahon G."/>
            <person name="Willems A."/>
        </authorList>
    </citation>
    <scope>NUCLEOTIDE SEQUENCE [LARGE SCALE GENOMIC DNA]</scope>
    <source>
        <strain evidence="2 3">R-50232</strain>
    </source>
</reference>
<dbReference type="AlphaFoldDB" id="A0A4Q0NV73"/>
<keyword evidence="1" id="KW-0732">Signal</keyword>
<dbReference type="RefSeq" id="WP_128761038.1">
    <property type="nucleotide sequence ID" value="NZ_QOVI01000003.1"/>
</dbReference>